<accession>A0A4R0XUI1</accession>
<keyword evidence="2" id="KW-1185">Reference proteome</keyword>
<dbReference type="Proteomes" id="UP000291072">
    <property type="component" value="Unassembled WGS sequence"/>
</dbReference>
<evidence type="ECO:0000313" key="1">
    <source>
        <dbReference type="EMBL" id="TCG10531.1"/>
    </source>
</evidence>
<sequence>MLSKEIENLKKMSNTEIINKMLLDYNEAFDLVIANNQWSFSATPLEKEDVKNIFLSRIPTFIAEYNPEYNLKLKTFLCIRLKHVIFNESRKHNTHKYKVLNQRTQLLDRKYSVKCFSLPDTESHLDFSVLKPFEYSVYLSLFEACKSISFVAREHNVSRYIVERALIEIKRKIKKQLQ</sequence>
<dbReference type="EMBL" id="PSZP01000037">
    <property type="protein sequence ID" value="TCG10531.1"/>
    <property type="molecule type" value="Genomic_DNA"/>
</dbReference>
<gene>
    <name evidence="1" type="ORF">C4B25_03820</name>
</gene>
<organism evidence="1 2">
    <name type="scientific">Mycoplasma todarodis</name>
    <dbReference type="NCBI Taxonomy" id="1937191"/>
    <lineage>
        <taxon>Bacteria</taxon>
        <taxon>Bacillati</taxon>
        <taxon>Mycoplasmatota</taxon>
        <taxon>Mollicutes</taxon>
        <taxon>Mycoplasmataceae</taxon>
        <taxon>Mycoplasma</taxon>
    </lineage>
</organism>
<dbReference type="OrthoDB" id="9839378at2"/>
<evidence type="ECO:0008006" key="3">
    <source>
        <dbReference type="Google" id="ProtNLM"/>
    </source>
</evidence>
<reference evidence="1 2" key="1">
    <citation type="submission" date="2018-02" db="EMBL/GenBank/DDBJ databases">
        <title>Mycoplasma marinum and Mycoplasma todarodis sp. nov., moderately halophilic and psychrotolerant mycoplasmas isolated from cephalopods.</title>
        <authorList>
            <person name="Viver T."/>
        </authorList>
    </citation>
    <scope>NUCLEOTIDE SEQUENCE [LARGE SCALE GENOMIC DNA]</scope>
    <source>
        <strain evidence="1 2">5H</strain>
    </source>
</reference>
<name>A0A4R0XUI1_9MOLU</name>
<evidence type="ECO:0000313" key="2">
    <source>
        <dbReference type="Proteomes" id="UP000291072"/>
    </source>
</evidence>
<protein>
    <recommendedName>
        <fullName evidence="3">RNA polymerase sigma-70 region 2 domain-containing protein</fullName>
    </recommendedName>
</protein>
<comment type="caution">
    <text evidence="1">The sequence shown here is derived from an EMBL/GenBank/DDBJ whole genome shotgun (WGS) entry which is preliminary data.</text>
</comment>
<dbReference type="AlphaFoldDB" id="A0A4R0XUI1"/>
<proteinExistence type="predicted"/>
<dbReference type="RefSeq" id="WP_131613712.1">
    <property type="nucleotide sequence ID" value="NZ_PSZP01000037.1"/>
</dbReference>